<comment type="caution">
    <text evidence="7">The sequence shown here is derived from an EMBL/GenBank/DDBJ whole genome shotgun (WGS) entry which is preliminary data.</text>
</comment>
<reference evidence="7" key="1">
    <citation type="journal article" date="2014" name="Int. J. Syst. Evol. Microbiol.">
        <title>Complete genome sequence of Corynebacterium casei LMG S-19264T (=DSM 44701T), isolated from a smear-ripened cheese.</title>
        <authorList>
            <consortium name="US DOE Joint Genome Institute (JGI-PGF)"/>
            <person name="Walter F."/>
            <person name="Albersmeier A."/>
            <person name="Kalinowski J."/>
            <person name="Ruckert C."/>
        </authorList>
    </citation>
    <scope>NUCLEOTIDE SEQUENCE</scope>
    <source>
        <strain evidence="7">KCTC 32296</strain>
    </source>
</reference>
<protein>
    <recommendedName>
        <fullName evidence="6">Integral membrane bound transporter domain-containing protein</fullName>
    </recommendedName>
</protein>
<organism evidence="7 8">
    <name type="scientific">Asticcacaulis endophyticus</name>
    <dbReference type="NCBI Taxonomy" id="1395890"/>
    <lineage>
        <taxon>Bacteria</taxon>
        <taxon>Pseudomonadati</taxon>
        <taxon>Pseudomonadota</taxon>
        <taxon>Alphaproteobacteria</taxon>
        <taxon>Caulobacterales</taxon>
        <taxon>Caulobacteraceae</taxon>
        <taxon>Asticcacaulis</taxon>
    </lineage>
</organism>
<dbReference type="EMBL" id="BMZB01000005">
    <property type="protein sequence ID" value="GGZ41472.1"/>
    <property type="molecule type" value="Genomic_DNA"/>
</dbReference>
<comment type="subcellular location">
    <subcellularLocation>
        <location evidence="1">Membrane</location>
        <topology evidence="1">Multi-pass membrane protein</topology>
    </subcellularLocation>
</comment>
<name>A0A918QF90_9CAUL</name>
<evidence type="ECO:0000256" key="3">
    <source>
        <dbReference type="ARBA" id="ARBA00022989"/>
    </source>
</evidence>
<accession>A0A918QF90</accession>
<proteinExistence type="predicted"/>
<dbReference type="GO" id="GO:0016020">
    <property type="term" value="C:membrane"/>
    <property type="evidence" value="ECO:0007669"/>
    <property type="project" value="UniProtKB-SubCell"/>
</dbReference>
<feature type="transmembrane region" description="Helical" evidence="5">
    <location>
        <begin position="113"/>
        <end position="142"/>
    </location>
</feature>
<dbReference type="RefSeq" id="WP_189488081.1">
    <property type="nucleotide sequence ID" value="NZ_BMZB01000005.1"/>
</dbReference>
<dbReference type="Pfam" id="PF13515">
    <property type="entry name" value="FUSC_2"/>
    <property type="match status" value="1"/>
</dbReference>
<dbReference type="AlphaFoldDB" id="A0A918QF90"/>
<gene>
    <name evidence="7" type="ORF">GCM10011273_30120</name>
</gene>
<feature type="transmembrane region" description="Helical" evidence="5">
    <location>
        <begin position="81"/>
        <end position="101"/>
    </location>
</feature>
<dbReference type="Proteomes" id="UP000662572">
    <property type="component" value="Unassembled WGS sequence"/>
</dbReference>
<feature type="domain" description="Integral membrane bound transporter" evidence="6">
    <location>
        <begin position="47"/>
        <end position="167"/>
    </location>
</feature>
<keyword evidence="8" id="KW-1185">Reference proteome</keyword>
<feature type="transmembrane region" description="Helical" evidence="5">
    <location>
        <begin position="32"/>
        <end position="50"/>
    </location>
</feature>
<evidence type="ECO:0000313" key="7">
    <source>
        <dbReference type="EMBL" id="GGZ41472.1"/>
    </source>
</evidence>
<evidence type="ECO:0000256" key="1">
    <source>
        <dbReference type="ARBA" id="ARBA00004141"/>
    </source>
</evidence>
<keyword evidence="2 5" id="KW-0812">Transmembrane</keyword>
<evidence type="ECO:0000256" key="4">
    <source>
        <dbReference type="ARBA" id="ARBA00023136"/>
    </source>
</evidence>
<evidence type="ECO:0000256" key="2">
    <source>
        <dbReference type="ARBA" id="ARBA00022692"/>
    </source>
</evidence>
<keyword evidence="4 5" id="KW-0472">Membrane</keyword>
<sequence>MKLSSYPKLAVRLTPKIWRRVSGRVVGRWQRVWRDALASSIAAVVTWFLARHLFGHEMPLFAAISAIICLAPGLPSHSRQAVGILVGVFTGIVVGETVLWLPPDWRLVQFALAPFLAMIVASSYGLPVVVPIQAGTSALLVIAIGPETAGEARMLDVILGAGVGLLFSQILITPDPLRTIDGAARELLSSLADGMEGCAEALRHQQPSRSEAALIGLSDAHRSIVSMNSSISNARDDAKWSLRGRFMAAEVRDIAARYDRHAIRLYAASVLFADNLNYVLRETAKDAGGSPPESLIVRVETMADILRHMAEGDPLNMPAGSDAPPDYPRLQAESAAWVVCYHHLDLVNKALKAFNPHEVRQG</sequence>
<keyword evidence="3 5" id="KW-1133">Transmembrane helix</keyword>
<dbReference type="InterPro" id="IPR049453">
    <property type="entry name" value="Memb_transporter_dom"/>
</dbReference>
<reference evidence="7" key="2">
    <citation type="submission" date="2020-09" db="EMBL/GenBank/DDBJ databases">
        <authorList>
            <person name="Sun Q."/>
            <person name="Kim S."/>
        </authorList>
    </citation>
    <scope>NUCLEOTIDE SEQUENCE</scope>
    <source>
        <strain evidence="7">KCTC 32296</strain>
    </source>
</reference>
<evidence type="ECO:0000259" key="6">
    <source>
        <dbReference type="Pfam" id="PF13515"/>
    </source>
</evidence>
<evidence type="ECO:0000256" key="5">
    <source>
        <dbReference type="SAM" id="Phobius"/>
    </source>
</evidence>
<evidence type="ECO:0000313" key="8">
    <source>
        <dbReference type="Proteomes" id="UP000662572"/>
    </source>
</evidence>